<evidence type="ECO:0000256" key="2">
    <source>
        <dbReference type="ARBA" id="ARBA00010400"/>
    </source>
</evidence>
<reference evidence="8" key="1">
    <citation type="submission" date="2017-03" db="EMBL/GenBank/DDBJ databases">
        <title>Phytopthora megakarya and P. palmivora, two closely related causual agents of cacao black pod achieved similar genome size and gene model numbers by different mechanisms.</title>
        <authorList>
            <person name="Ali S."/>
            <person name="Shao J."/>
            <person name="Larry D.J."/>
            <person name="Kronmiller B."/>
            <person name="Shen D."/>
            <person name="Strem M.D."/>
            <person name="Melnick R.L."/>
            <person name="Guiltinan M.J."/>
            <person name="Tyler B.M."/>
            <person name="Meinhardt L.W."/>
            <person name="Bailey B.A."/>
        </authorList>
    </citation>
    <scope>NUCLEOTIDE SEQUENCE [LARGE SCALE GENOMIC DNA]</scope>
    <source>
        <strain evidence="8">zdho120</strain>
    </source>
</reference>
<comment type="function">
    <text evidence="5">Effector that suppresses plant defense responses during pathogen infection.</text>
</comment>
<accession>A0A225UXB7</accession>
<dbReference type="InterPro" id="IPR031825">
    <property type="entry name" value="RXLR"/>
</dbReference>
<dbReference type="Pfam" id="PF16810">
    <property type="entry name" value="RXLR"/>
    <property type="match status" value="1"/>
</dbReference>
<comment type="domain">
    <text evidence="5">The RxLR-dEER motif acts to carry the protein into the host cell cytoplasm through binding to cell surface phosphatidylinositol-3-phosphate.</text>
</comment>
<feature type="signal peptide" evidence="5">
    <location>
        <begin position="1"/>
        <end position="20"/>
    </location>
</feature>
<evidence type="ECO:0000256" key="5">
    <source>
        <dbReference type="RuleBase" id="RU367124"/>
    </source>
</evidence>
<protein>
    <recommendedName>
        <fullName evidence="5">RxLR effector protein</fullName>
    </recommendedName>
</protein>
<gene>
    <name evidence="7" type="ORF">PHMEG_00031988</name>
</gene>
<dbReference type="GO" id="GO:0005576">
    <property type="term" value="C:extracellular region"/>
    <property type="evidence" value="ECO:0007669"/>
    <property type="project" value="UniProtKB-SubCell"/>
</dbReference>
<organism evidence="7 8">
    <name type="scientific">Phytophthora megakarya</name>
    <dbReference type="NCBI Taxonomy" id="4795"/>
    <lineage>
        <taxon>Eukaryota</taxon>
        <taxon>Sar</taxon>
        <taxon>Stramenopiles</taxon>
        <taxon>Oomycota</taxon>
        <taxon>Peronosporomycetes</taxon>
        <taxon>Peronosporales</taxon>
        <taxon>Peronosporaceae</taxon>
        <taxon>Phytophthora</taxon>
    </lineage>
</organism>
<keyword evidence="4 5" id="KW-0732">Signal</keyword>
<comment type="caution">
    <text evidence="7">The sequence shown here is derived from an EMBL/GenBank/DDBJ whole genome shotgun (WGS) entry which is preliminary data.</text>
</comment>
<proteinExistence type="inferred from homology"/>
<keyword evidence="3 5" id="KW-0964">Secreted</keyword>
<comment type="subcellular location">
    <subcellularLocation>
        <location evidence="1 5">Secreted</location>
    </subcellularLocation>
</comment>
<feature type="region of interest" description="Disordered" evidence="6">
    <location>
        <begin position="49"/>
        <end position="70"/>
    </location>
</feature>
<sequence>MRLSCVVLIAVTTLFTTGSAVTAIDRSAVLSTMASANLAGMNRVSGGEKRSLRYHGKENDVDKEDEDEDDEERTINVALLDDMLAKLNKSDPTLINMFEQLKTGKFTSYNLPKIADHSKYDDLRKAYRTWLYHHSG</sequence>
<evidence type="ECO:0000313" key="8">
    <source>
        <dbReference type="Proteomes" id="UP000198211"/>
    </source>
</evidence>
<evidence type="ECO:0000313" key="7">
    <source>
        <dbReference type="EMBL" id="OWY97468.1"/>
    </source>
</evidence>
<feature type="compositionally biased region" description="Basic and acidic residues" evidence="6">
    <location>
        <begin position="49"/>
        <end position="60"/>
    </location>
</feature>
<name>A0A225UXB7_9STRA</name>
<comment type="similarity">
    <text evidence="2 5">Belongs to the RxLR effector family.</text>
</comment>
<evidence type="ECO:0000256" key="4">
    <source>
        <dbReference type="ARBA" id="ARBA00022729"/>
    </source>
</evidence>
<dbReference type="AlphaFoldDB" id="A0A225UXB7"/>
<evidence type="ECO:0000256" key="3">
    <source>
        <dbReference type="ARBA" id="ARBA00022525"/>
    </source>
</evidence>
<dbReference type="EMBL" id="NBNE01010423">
    <property type="protein sequence ID" value="OWY97468.1"/>
    <property type="molecule type" value="Genomic_DNA"/>
</dbReference>
<evidence type="ECO:0000256" key="1">
    <source>
        <dbReference type="ARBA" id="ARBA00004613"/>
    </source>
</evidence>
<feature type="compositionally biased region" description="Acidic residues" evidence="6">
    <location>
        <begin position="61"/>
        <end position="70"/>
    </location>
</feature>
<keyword evidence="8" id="KW-1185">Reference proteome</keyword>
<feature type="chain" id="PRO_5028525364" description="RxLR effector protein" evidence="5">
    <location>
        <begin position="21"/>
        <end position="136"/>
    </location>
</feature>
<dbReference type="Proteomes" id="UP000198211">
    <property type="component" value="Unassembled WGS sequence"/>
</dbReference>
<evidence type="ECO:0000256" key="6">
    <source>
        <dbReference type="SAM" id="MobiDB-lite"/>
    </source>
</evidence>